<dbReference type="Proteomes" id="UP000694565">
    <property type="component" value="Unplaced"/>
</dbReference>
<sequence length="280" mass="31464">PQQQRLVCRVLFSLSMYRLSSSGLKYAQARELSHLRQRLREGRGVCSILTQHLGDTTKAFEELLRANDIDYYMGQSFRDQLAQGGALAQRVSAKISGRECFTSCHVQPRYYKGFTDSVIRYVNAKDEWSVEQTRTPPSTTSLSDRGFSSFPDCHSHSGAMSHHASSVPPSITSSHSTQPCLSCPSMRCPSSPQKPADMQSQTGRNGLLSQLLNRVSVLGSDLMKEHLREIRSLRQRLEDSIQTNDRLRQQLEDRLAHSASEKGNKHTHTHKNSFSINTAN</sequence>
<proteinExistence type="predicted"/>
<evidence type="ECO:0000256" key="2">
    <source>
        <dbReference type="SAM" id="MobiDB-lite"/>
    </source>
</evidence>
<dbReference type="AlphaFoldDB" id="A0A8C2XCT8"/>
<feature type="compositionally biased region" description="Low complexity" evidence="2">
    <location>
        <begin position="158"/>
        <end position="177"/>
    </location>
</feature>
<dbReference type="GO" id="GO:0060090">
    <property type="term" value="F:molecular adaptor activity"/>
    <property type="evidence" value="ECO:0007669"/>
    <property type="project" value="TreeGrafter"/>
</dbReference>
<dbReference type="Ensembl" id="ENSCLMT00005017666.1">
    <property type="protein sequence ID" value="ENSCLMP00005016670.1"/>
    <property type="gene ID" value="ENSCLMG00005008599.1"/>
</dbReference>
<dbReference type="GO" id="GO:0007098">
    <property type="term" value="P:centrosome cycle"/>
    <property type="evidence" value="ECO:0007669"/>
    <property type="project" value="TreeGrafter"/>
</dbReference>
<feature type="region of interest" description="Disordered" evidence="2">
    <location>
        <begin position="258"/>
        <end position="280"/>
    </location>
</feature>
<evidence type="ECO:0008006" key="5">
    <source>
        <dbReference type="Google" id="ProtNLM"/>
    </source>
</evidence>
<dbReference type="GeneTree" id="ENSGT00950000183190"/>
<dbReference type="InterPro" id="IPR052593">
    <property type="entry name" value="MT-associated_AKAP9-binding"/>
</dbReference>
<dbReference type="PANTHER" id="PTHR46501:SF2">
    <property type="entry name" value="MYOMEGALIN"/>
    <property type="match status" value="1"/>
</dbReference>
<dbReference type="GO" id="GO:0005813">
    <property type="term" value="C:centrosome"/>
    <property type="evidence" value="ECO:0007669"/>
    <property type="project" value="TreeGrafter"/>
</dbReference>
<accession>A0A8C2XCT8</accession>
<dbReference type="GO" id="GO:0005794">
    <property type="term" value="C:Golgi apparatus"/>
    <property type="evidence" value="ECO:0007669"/>
    <property type="project" value="TreeGrafter"/>
</dbReference>
<evidence type="ECO:0000313" key="3">
    <source>
        <dbReference type="Ensembl" id="ENSCLMP00005016670.1"/>
    </source>
</evidence>
<dbReference type="GO" id="GO:1903358">
    <property type="term" value="P:regulation of Golgi organization"/>
    <property type="evidence" value="ECO:0007669"/>
    <property type="project" value="TreeGrafter"/>
</dbReference>
<organism evidence="3 4">
    <name type="scientific">Cyclopterus lumpus</name>
    <name type="common">Lumpsucker</name>
    <dbReference type="NCBI Taxonomy" id="8103"/>
    <lineage>
        <taxon>Eukaryota</taxon>
        <taxon>Metazoa</taxon>
        <taxon>Chordata</taxon>
        <taxon>Craniata</taxon>
        <taxon>Vertebrata</taxon>
        <taxon>Euteleostomi</taxon>
        <taxon>Actinopterygii</taxon>
        <taxon>Neopterygii</taxon>
        <taxon>Teleostei</taxon>
        <taxon>Neoteleostei</taxon>
        <taxon>Acanthomorphata</taxon>
        <taxon>Eupercaria</taxon>
        <taxon>Perciformes</taxon>
        <taxon>Cottioidei</taxon>
        <taxon>Cottales</taxon>
        <taxon>Cyclopteridae</taxon>
        <taxon>Cyclopterus</taxon>
    </lineage>
</organism>
<dbReference type="GO" id="GO:0090063">
    <property type="term" value="P:positive regulation of microtubule nucleation"/>
    <property type="evidence" value="ECO:0007669"/>
    <property type="project" value="TreeGrafter"/>
</dbReference>
<keyword evidence="1" id="KW-0175">Coiled coil</keyword>
<feature type="coiled-coil region" evidence="1">
    <location>
        <begin position="223"/>
        <end position="254"/>
    </location>
</feature>
<feature type="region of interest" description="Disordered" evidence="2">
    <location>
        <begin position="158"/>
        <end position="178"/>
    </location>
</feature>
<reference evidence="3" key="1">
    <citation type="submission" date="2025-08" db="UniProtKB">
        <authorList>
            <consortium name="Ensembl"/>
        </authorList>
    </citation>
    <scope>IDENTIFICATION</scope>
</reference>
<evidence type="ECO:0000313" key="4">
    <source>
        <dbReference type="Proteomes" id="UP000694565"/>
    </source>
</evidence>
<reference evidence="3" key="2">
    <citation type="submission" date="2025-09" db="UniProtKB">
        <authorList>
            <consortium name="Ensembl"/>
        </authorList>
    </citation>
    <scope>IDENTIFICATION</scope>
</reference>
<evidence type="ECO:0000256" key="1">
    <source>
        <dbReference type="SAM" id="Coils"/>
    </source>
</evidence>
<protein>
    <recommendedName>
        <fullName evidence="5">Myomegalin</fullName>
    </recommendedName>
</protein>
<keyword evidence="4" id="KW-1185">Reference proteome</keyword>
<name>A0A8C2XCT8_CYCLU</name>
<dbReference type="PANTHER" id="PTHR46501">
    <property type="entry name" value="MYOMEGALIN"/>
    <property type="match status" value="1"/>
</dbReference>